<keyword evidence="10 13" id="KW-0472">Membrane</keyword>
<reference evidence="17 18" key="1">
    <citation type="submission" date="2025-04" db="UniProtKB">
        <authorList>
            <consortium name="RefSeq"/>
        </authorList>
    </citation>
    <scope>IDENTIFICATION</scope>
</reference>
<evidence type="ECO:0000256" key="1">
    <source>
        <dbReference type="ARBA" id="ARBA00004638"/>
    </source>
</evidence>
<dbReference type="Pfam" id="PF01545">
    <property type="entry name" value="Cation_efflux"/>
    <property type="match status" value="1"/>
</dbReference>
<dbReference type="InterPro" id="IPR027470">
    <property type="entry name" value="Cation_efflux_CTD"/>
</dbReference>
<dbReference type="GO" id="GO:0010043">
    <property type="term" value="P:response to zinc ion"/>
    <property type="evidence" value="ECO:0007669"/>
    <property type="project" value="TreeGrafter"/>
</dbReference>
<dbReference type="RefSeq" id="XP_024944512.1">
    <property type="nucleotide sequence ID" value="XM_025088744.1"/>
</dbReference>
<dbReference type="InterPro" id="IPR058533">
    <property type="entry name" value="Cation_efflux_TM"/>
</dbReference>
<dbReference type="Proteomes" id="UP000694920">
    <property type="component" value="Unplaced"/>
</dbReference>
<dbReference type="InterPro" id="IPR027469">
    <property type="entry name" value="Cation_efflux_TMD_sf"/>
</dbReference>
<feature type="transmembrane region" description="Helical" evidence="13">
    <location>
        <begin position="60"/>
        <end position="83"/>
    </location>
</feature>
<evidence type="ECO:0000256" key="5">
    <source>
        <dbReference type="ARBA" id="ARBA00022723"/>
    </source>
</evidence>
<feature type="domain" description="Cation efflux protein cytoplasmic" evidence="15">
    <location>
        <begin position="212"/>
        <end position="287"/>
    </location>
</feature>
<dbReference type="GO" id="GO:0005385">
    <property type="term" value="F:zinc ion transmembrane transporter activity"/>
    <property type="evidence" value="ECO:0007669"/>
    <property type="project" value="UniProtKB-ARBA"/>
</dbReference>
<dbReference type="SUPFAM" id="SSF161111">
    <property type="entry name" value="Cation efflux protein transmembrane domain-like"/>
    <property type="match status" value="1"/>
</dbReference>
<feature type="transmembrane region" description="Helical" evidence="13">
    <location>
        <begin position="183"/>
        <end position="200"/>
    </location>
</feature>
<gene>
    <name evidence="17 18" type="primary">LOC107271572</name>
</gene>
<evidence type="ECO:0000256" key="9">
    <source>
        <dbReference type="ARBA" id="ARBA00023065"/>
    </source>
</evidence>
<evidence type="ECO:0000256" key="3">
    <source>
        <dbReference type="ARBA" id="ARBA00022448"/>
    </source>
</evidence>
<evidence type="ECO:0000256" key="6">
    <source>
        <dbReference type="ARBA" id="ARBA00022833"/>
    </source>
</evidence>
<keyword evidence="6" id="KW-0862">Zinc</keyword>
<keyword evidence="7" id="KW-0864">Zinc transport</keyword>
<keyword evidence="11" id="KW-0968">Cytoplasmic vesicle</keyword>
<dbReference type="GO" id="GO:0030658">
    <property type="term" value="C:transport vesicle membrane"/>
    <property type="evidence" value="ECO:0007669"/>
    <property type="project" value="UniProtKB-SubCell"/>
</dbReference>
<dbReference type="PANTHER" id="PTHR11562">
    <property type="entry name" value="CATION EFFLUX PROTEIN/ ZINC TRANSPORTER"/>
    <property type="match status" value="1"/>
</dbReference>
<keyword evidence="9" id="KW-0406">Ion transport</keyword>
<evidence type="ECO:0000259" key="14">
    <source>
        <dbReference type="Pfam" id="PF01545"/>
    </source>
</evidence>
<dbReference type="GO" id="GO:0046872">
    <property type="term" value="F:metal ion binding"/>
    <property type="evidence" value="ECO:0007669"/>
    <property type="project" value="UniProtKB-KW"/>
</dbReference>
<feature type="transmembrane region" description="Helical" evidence="13">
    <location>
        <begin position="20"/>
        <end position="40"/>
    </location>
</feature>
<dbReference type="PANTHER" id="PTHR11562:SF17">
    <property type="entry name" value="RE54080P-RELATED"/>
    <property type="match status" value="1"/>
</dbReference>
<protein>
    <submittedName>
        <fullName evidence="17 18">Zinc transporter 2</fullName>
    </submittedName>
</protein>
<evidence type="ECO:0000256" key="2">
    <source>
        <dbReference type="ARBA" id="ARBA00008873"/>
    </source>
</evidence>
<keyword evidence="4 13" id="KW-0812">Transmembrane</keyword>
<dbReference type="SUPFAM" id="SSF160240">
    <property type="entry name" value="Cation efflux protein cytoplasmic domain-like"/>
    <property type="match status" value="1"/>
</dbReference>
<keyword evidence="16" id="KW-1185">Reference proteome</keyword>
<dbReference type="Gene3D" id="1.20.1510.10">
    <property type="entry name" value="Cation efflux protein transmembrane domain"/>
    <property type="match status" value="1"/>
</dbReference>
<dbReference type="NCBIfam" id="TIGR01297">
    <property type="entry name" value="CDF"/>
    <property type="match status" value="1"/>
</dbReference>
<dbReference type="KEGG" id="ccin:107271572"/>
<keyword evidence="5" id="KW-0479">Metal-binding</keyword>
<evidence type="ECO:0000256" key="13">
    <source>
        <dbReference type="SAM" id="Phobius"/>
    </source>
</evidence>
<evidence type="ECO:0000313" key="16">
    <source>
        <dbReference type="Proteomes" id="UP000694920"/>
    </source>
</evidence>
<dbReference type="AlphaFoldDB" id="A0AAJ7W4W3"/>
<comment type="catalytic activity">
    <reaction evidence="12">
        <text>Zn(2+)(in) + 2 H(+)(out) = Zn(2+)(out) + 2 H(+)(in)</text>
        <dbReference type="Rhea" id="RHEA:72627"/>
        <dbReference type="ChEBI" id="CHEBI:15378"/>
        <dbReference type="ChEBI" id="CHEBI:29105"/>
    </reaction>
</comment>
<dbReference type="InterPro" id="IPR002524">
    <property type="entry name" value="Cation_efflux"/>
</dbReference>
<sequence>MLTEVIGGYLAGSVAVVTDAAHLLSDLVGFLVSIFAIWLGQLPPTKRLSFGYYRAEVLGALLSVAIIWMLTGIFIYVAILRLLRSDFEIDANTMMLVSGLGVLINIIMGLTLHGACNHLPHGHSHGGIQSSCKSSQESAHTPGNINIRAATVHVLGDLVQSVGVFVAAIIIKCYPNAKMADPICTFVFSLLMLLTTLSVLRDTLNVLMEGFPKHLDYAVILNTLSSIDGVENVHNLHVWCLTLDKCALAVHLAISDSVDAAVVLRNALKLVRSKLKIDVITVQIEKYLAPAMDDCQQCKPLVD</sequence>
<dbReference type="InterPro" id="IPR050681">
    <property type="entry name" value="CDF/SLC30A"/>
</dbReference>
<keyword evidence="8 13" id="KW-1133">Transmembrane helix</keyword>
<evidence type="ECO:0000256" key="12">
    <source>
        <dbReference type="ARBA" id="ARBA00048349"/>
    </source>
</evidence>
<evidence type="ECO:0000256" key="10">
    <source>
        <dbReference type="ARBA" id="ARBA00023136"/>
    </source>
</evidence>
<dbReference type="FunFam" id="1.20.1510.10:FF:000002">
    <property type="entry name" value="zinc transporter 3 isoform X1"/>
    <property type="match status" value="1"/>
</dbReference>
<name>A0AAJ7W4W3_CEPCN</name>
<feature type="domain" description="Cation efflux protein transmembrane" evidence="14">
    <location>
        <begin position="1"/>
        <end position="208"/>
    </location>
</feature>
<keyword evidence="3" id="KW-0813">Transport</keyword>
<comment type="subcellular location">
    <subcellularLocation>
        <location evidence="1">Cytoplasmic vesicle</location>
        <location evidence="1">Secretory vesicle membrane</location>
        <topology evidence="1">Multi-pass membrane protein</topology>
    </subcellularLocation>
</comment>
<dbReference type="InterPro" id="IPR036837">
    <property type="entry name" value="Cation_efflux_CTD_sf"/>
</dbReference>
<evidence type="ECO:0000256" key="11">
    <source>
        <dbReference type="ARBA" id="ARBA00023329"/>
    </source>
</evidence>
<comment type="similarity">
    <text evidence="2">Belongs to the cation diffusion facilitator (CDF) transporter (TC 2.A.4) family. SLC30A subfamily.</text>
</comment>
<dbReference type="GeneID" id="107271572"/>
<evidence type="ECO:0000256" key="7">
    <source>
        <dbReference type="ARBA" id="ARBA00022906"/>
    </source>
</evidence>
<organism evidence="16 17">
    <name type="scientific">Cephus cinctus</name>
    <name type="common">Wheat stem sawfly</name>
    <dbReference type="NCBI Taxonomy" id="211228"/>
    <lineage>
        <taxon>Eukaryota</taxon>
        <taxon>Metazoa</taxon>
        <taxon>Ecdysozoa</taxon>
        <taxon>Arthropoda</taxon>
        <taxon>Hexapoda</taxon>
        <taxon>Insecta</taxon>
        <taxon>Pterygota</taxon>
        <taxon>Neoptera</taxon>
        <taxon>Endopterygota</taxon>
        <taxon>Hymenoptera</taxon>
        <taxon>Cephoidea</taxon>
        <taxon>Cephidae</taxon>
        <taxon>Cephus</taxon>
    </lineage>
</organism>
<proteinExistence type="inferred from homology"/>
<evidence type="ECO:0000256" key="8">
    <source>
        <dbReference type="ARBA" id="ARBA00022989"/>
    </source>
</evidence>
<evidence type="ECO:0000259" key="15">
    <source>
        <dbReference type="Pfam" id="PF16916"/>
    </source>
</evidence>
<feature type="transmembrane region" description="Helical" evidence="13">
    <location>
        <begin position="95"/>
        <end position="115"/>
    </location>
</feature>
<dbReference type="GO" id="GO:0005886">
    <property type="term" value="C:plasma membrane"/>
    <property type="evidence" value="ECO:0007669"/>
    <property type="project" value="TreeGrafter"/>
</dbReference>
<evidence type="ECO:0000256" key="4">
    <source>
        <dbReference type="ARBA" id="ARBA00022692"/>
    </source>
</evidence>
<evidence type="ECO:0000313" key="18">
    <source>
        <dbReference type="RefSeq" id="XP_024944512.1"/>
    </source>
</evidence>
<feature type="transmembrane region" description="Helical" evidence="13">
    <location>
        <begin position="150"/>
        <end position="171"/>
    </location>
</feature>
<accession>A0AAJ7W4W3</accession>
<dbReference type="RefSeq" id="XP_024944511.1">
    <property type="nucleotide sequence ID" value="XM_025088743.1"/>
</dbReference>
<dbReference type="Pfam" id="PF16916">
    <property type="entry name" value="ZT_dimer"/>
    <property type="match status" value="1"/>
</dbReference>
<evidence type="ECO:0000313" key="17">
    <source>
        <dbReference type="RefSeq" id="XP_024944511.1"/>
    </source>
</evidence>